<name>A0A8J3GB52_9BACT</name>
<dbReference type="InterPro" id="IPR023996">
    <property type="entry name" value="TonB-dep_OMP_SusC/RagA"/>
</dbReference>
<dbReference type="InterPro" id="IPR037066">
    <property type="entry name" value="Plug_dom_sf"/>
</dbReference>
<accession>A0A8J3GB52</accession>
<keyword evidence="13" id="KW-1185">Reference proteome</keyword>
<dbReference type="Pfam" id="PF00593">
    <property type="entry name" value="TonB_dep_Rec_b-barrel"/>
    <property type="match status" value="1"/>
</dbReference>
<dbReference type="NCBIfam" id="TIGR04056">
    <property type="entry name" value="OMP_RagA_SusC"/>
    <property type="match status" value="1"/>
</dbReference>
<comment type="caution">
    <text evidence="12">The sequence shown here is derived from an EMBL/GenBank/DDBJ whole genome shotgun (WGS) entry which is preliminary data.</text>
</comment>
<evidence type="ECO:0000256" key="7">
    <source>
        <dbReference type="ARBA" id="ARBA00023237"/>
    </source>
</evidence>
<evidence type="ECO:0000256" key="8">
    <source>
        <dbReference type="PROSITE-ProRule" id="PRU01360"/>
    </source>
</evidence>
<keyword evidence="4 8" id="KW-0812">Transmembrane</keyword>
<keyword evidence="3 8" id="KW-1134">Transmembrane beta strand</keyword>
<dbReference type="AlphaFoldDB" id="A0A8J3GB52"/>
<dbReference type="EMBL" id="BMXF01000003">
    <property type="protein sequence ID" value="GHB75231.1"/>
    <property type="molecule type" value="Genomic_DNA"/>
</dbReference>
<dbReference type="InterPro" id="IPR036942">
    <property type="entry name" value="Beta-barrel_TonB_sf"/>
</dbReference>
<keyword evidence="7 8" id="KW-0998">Cell outer membrane</keyword>
<dbReference type="PROSITE" id="PS52016">
    <property type="entry name" value="TONB_DEPENDENT_REC_3"/>
    <property type="match status" value="1"/>
</dbReference>
<comment type="subcellular location">
    <subcellularLocation>
        <location evidence="1 8">Cell outer membrane</location>
        <topology evidence="1 8">Multi-pass membrane protein</topology>
    </subcellularLocation>
</comment>
<dbReference type="NCBIfam" id="TIGR04057">
    <property type="entry name" value="SusC_RagA_signa"/>
    <property type="match status" value="1"/>
</dbReference>
<evidence type="ECO:0000259" key="10">
    <source>
        <dbReference type="Pfam" id="PF00593"/>
    </source>
</evidence>
<feature type="domain" description="TonB-dependent receptor-like beta-barrel" evidence="10">
    <location>
        <begin position="602"/>
        <end position="873"/>
    </location>
</feature>
<dbReference type="InterPro" id="IPR012910">
    <property type="entry name" value="Plug_dom"/>
</dbReference>
<evidence type="ECO:0000259" key="11">
    <source>
        <dbReference type="Pfam" id="PF07715"/>
    </source>
</evidence>
<dbReference type="InterPro" id="IPR039426">
    <property type="entry name" value="TonB-dep_rcpt-like"/>
</dbReference>
<proteinExistence type="inferred from homology"/>
<evidence type="ECO:0000256" key="5">
    <source>
        <dbReference type="ARBA" id="ARBA00023077"/>
    </source>
</evidence>
<dbReference type="Gene3D" id="2.60.40.1120">
    <property type="entry name" value="Carboxypeptidase-like, regulatory domain"/>
    <property type="match status" value="1"/>
</dbReference>
<keyword evidence="6 8" id="KW-0472">Membrane</keyword>
<gene>
    <name evidence="12" type="ORF">GCM10007390_31210</name>
</gene>
<keyword evidence="2 8" id="KW-0813">Transport</keyword>
<dbReference type="Proteomes" id="UP000598271">
    <property type="component" value="Unassembled WGS sequence"/>
</dbReference>
<dbReference type="Pfam" id="PF13715">
    <property type="entry name" value="CarbopepD_reg_2"/>
    <property type="match status" value="1"/>
</dbReference>
<evidence type="ECO:0000256" key="6">
    <source>
        <dbReference type="ARBA" id="ARBA00023136"/>
    </source>
</evidence>
<reference evidence="12 13" key="1">
    <citation type="journal article" date="2014" name="Int. J. Syst. Evol. Microbiol.">
        <title>Complete genome sequence of Corynebacterium casei LMG S-19264T (=DSM 44701T), isolated from a smear-ripened cheese.</title>
        <authorList>
            <consortium name="US DOE Joint Genome Institute (JGI-PGF)"/>
            <person name="Walter F."/>
            <person name="Albersmeier A."/>
            <person name="Kalinowski J."/>
            <person name="Ruckert C."/>
        </authorList>
    </citation>
    <scope>NUCLEOTIDE SEQUENCE [LARGE SCALE GENOMIC DNA]</scope>
    <source>
        <strain evidence="12 13">KCTC 12866</strain>
    </source>
</reference>
<keyword evidence="5 9" id="KW-0798">TonB box</keyword>
<dbReference type="SUPFAM" id="SSF56935">
    <property type="entry name" value="Porins"/>
    <property type="match status" value="1"/>
</dbReference>
<dbReference type="Gene3D" id="2.40.170.20">
    <property type="entry name" value="TonB-dependent receptor, beta-barrel domain"/>
    <property type="match status" value="1"/>
</dbReference>
<evidence type="ECO:0000256" key="4">
    <source>
        <dbReference type="ARBA" id="ARBA00022692"/>
    </source>
</evidence>
<dbReference type="Pfam" id="PF07715">
    <property type="entry name" value="Plug"/>
    <property type="match status" value="1"/>
</dbReference>
<evidence type="ECO:0000256" key="1">
    <source>
        <dbReference type="ARBA" id="ARBA00004571"/>
    </source>
</evidence>
<sequence>MALATTVNGQDILDRKVSLDVRDAALSTALRELERSGQVKFSYNSRNLPLDETVTVRADNEILSSVLTRVLKPMNIKFMQVSNRIVLRREIALEKPDQSTASFSHILIQAPIDQTVTGIVTDETGGGLPGVSVLVKGTQRGTNTDQDGKYSVEVPDGSAVLVFSYVGYNPQEVLVGNRSSVNVSLKPDLKSLEEVVVVGYGLQKRRDIVGSIAKVSGEELNKLPTTSVAEALQGMASGLLIQNNSGHPGRGPDINIRGQGSINLGSSPLWIVDGVPIQTGSLDMTNNGVKPVSPLAMINPNDIESIEVLKDAAATAIYGNRGSNGVIIVTTKSAKSNKTGITLNYDKGISRLPFTQEDVFVNSKTWWELTDEAFANAGNTSVFEPERILSSQFLDDRPTMSREEAIATNTDHLAALTQNAGYNQVGVTANKGFDTGGIMFTMNYRDEKGMIRNNDLQRLTTRFNFNFSPVKSLNVGISTNFVYLKNKGVQTGNGKGLGGWANWFAAMPWYKIYDETSQTGYWGANSGFNALAFSDEKLIRNDVDQYRTISNAFIQWDLPIEGLRLRGEAGVDLLINNSSYWRSVFLDANAPFINEAAERSITKHVFNYNSYLNYDRTFGQHNVTATAGGEAIRQSSYTRQVEGTQIFSKYPELRNPLQITDGDGYRGGGQYLLGFFGRVNYKLKDRYLLNLSVRRDGHSVLSKANRWATFAAVGAGWIISDESFAKVPWLTHLKLRGSVGTTGNTGLSSEMTQINWGLSNSRYGGGYLPGGTTLGPIGNADLKWETTLNTDVGFDYGLFNNRLSGSVAYYVKKVSDLILRGNVPVSVGFTNNQVWENVGDLKNWGWEFSVNSVNINKNAFRWNTDFNFSFNDNRIIKLNQFEAGKGAESSQTIRKEGEKINSWYLAHSVGVDPQRGIIMIEQRDTEKWNNEFITVPNGNLIPGNTANTTANKMILHGRSTLPTFFGGITNRFTYKGIDLSMLIVYAGGNYLYNDFYGAATRLDGIYNIAQDIVGNYWQKPGDVAKFPMIVYGQTYKYDNDGNPSASGTRFETNQNDRYLEKANYARLRNVQIGYTLPNSLMTKAKLQNVRFYLSGTNLLTFTKFNGLDPETNNDLPVPRMLNLGVSVNL</sequence>
<dbReference type="SUPFAM" id="SSF49464">
    <property type="entry name" value="Carboxypeptidase regulatory domain-like"/>
    <property type="match status" value="1"/>
</dbReference>
<comment type="similarity">
    <text evidence="8 9">Belongs to the TonB-dependent receptor family.</text>
</comment>
<evidence type="ECO:0000313" key="13">
    <source>
        <dbReference type="Proteomes" id="UP000598271"/>
    </source>
</evidence>
<feature type="domain" description="TonB-dependent receptor plug" evidence="11">
    <location>
        <begin position="205"/>
        <end position="326"/>
    </location>
</feature>
<evidence type="ECO:0000313" key="12">
    <source>
        <dbReference type="EMBL" id="GHB75231.1"/>
    </source>
</evidence>
<dbReference type="Gene3D" id="2.170.130.10">
    <property type="entry name" value="TonB-dependent receptor, plug domain"/>
    <property type="match status" value="1"/>
</dbReference>
<dbReference type="InterPro" id="IPR000531">
    <property type="entry name" value="Beta-barrel_TonB"/>
</dbReference>
<evidence type="ECO:0000256" key="3">
    <source>
        <dbReference type="ARBA" id="ARBA00022452"/>
    </source>
</evidence>
<dbReference type="InterPro" id="IPR023997">
    <property type="entry name" value="TonB-dep_OMP_SusC/RagA_CS"/>
</dbReference>
<evidence type="ECO:0000256" key="9">
    <source>
        <dbReference type="RuleBase" id="RU003357"/>
    </source>
</evidence>
<dbReference type="FunFam" id="2.60.40.1120:FF:000003">
    <property type="entry name" value="Outer membrane protein Omp121"/>
    <property type="match status" value="1"/>
</dbReference>
<organism evidence="12 13">
    <name type="scientific">Persicitalea jodogahamensis</name>
    <dbReference type="NCBI Taxonomy" id="402147"/>
    <lineage>
        <taxon>Bacteria</taxon>
        <taxon>Pseudomonadati</taxon>
        <taxon>Bacteroidota</taxon>
        <taxon>Cytophagia</taxon>
        <taxon>Cytophagales</taxon>
        <taxon>Spirosomataceae</taxon>
        <taxon>Persicitalea</taxon>
    </lineage>
</organism>
<protein>
    <submittedName>
        <fullName evidence="12">SusC/RagA family TonB-linked outer membrane protein</fullName>
    </submittedName>
</protein>
<evidence type="ECO:0000256" key="2">
    <source>
        <dbReference type="ARBA" id="ARBA00022448"/>
    </source>
</evidence>
<dbReference type="GO" id="GO:0009279">
    <property type="term" value="C:cell outer membrane"/>
    <property type="evidence" value="ECO:0007669"/>
    <property type="project" value="UniProtKB-SubCell"/>
</dbReference>
<dbReference type="InterPro" id="IPR008969">
    <property type="entry name" value="CarboxyPept-like_regulatory"/>
</dbReference>